<evidence type="ECO:0000313" key="1">
    <source>
        <dbReference type="EMBL" id="KAJ5520795.1"/>
    </source>
</evidence>
<dbReference type="Proteomes" id="UP001149954">
    <property type="component" value="Unassembled WGS sequence"/>
</dbReference>
<dbReference type="EMBL" id="JAPWDS010000001">
    <property type="protein sequence ID" value="KAJ5520795.1"/>
    <property type="molecule type" value="Genomic_DNA"/>
</dbReference>
<accession>A0A9X0CBU8</accession>
<sequence length="90" mass="10174">MRVVDVDNGLVPSKHLVRDYCENNEEAEILNAGIYEDGRCNFHNVASDLEEVINPWFGKAMVEWFCRGGNSIQRVQSLYSNVDTLLVGRG</sequence>
<gene>
    <name evidence="1" type="ORF">N7463_001248</name>
</gene>
<dbReference type="OrthoDB" id="10501022at2759"/>
<dbReference type="AlphaFoldDB" id="A0A9X0CBU8"/>
<organism evidence="1 2">
    <name type="scientific">Penicillium fimorum</name>
    <dbReference type="NCBI Taxonomy" id="1882269"/>
    <lineage>
        <taxon>Eukaryota</taxon>
        <taxon>Fungi</taxon>
        <taxon>Dikarya</taxon>
        <taxon>Ascomycota</taxon>
        <taxon>Pezizomycotina</taxon>
        <taxon>Eurotiomycetes</taxon>
        <taxon>Eurotiomycetidae</taxon>
        <taxon>Eurotiales</taxon>
        <taxon>Aspergillaceae</taxon>
        <taxon>Penicillium</taxon>
    </lineage>
</organism>
<reference evidence="1" key="1">
    <citation type="submission" date="2022-12" db="EMBL/GenBank/DDBJ databases">
        <authorList>
            <person name="Petersen C."/>
        </authorList>
    </citation>
    <scope>NUCLEOTIDE SEQUENCE</scope>
    <source>
        <strain evidence="1">IBT 29495</strain>
    </source>
</reference>
<name>A0A9X0CBU8_9EURO</name>
<keyword evidence="2" id="KW-1185">Reference proteome</keyword>
<comment type="caution">
    <text evidence="1">The sequence shown here is derived from an EMBL/GenBank/DDBJ whole genome shotgun (WGS) entry which is preliminary data.</text>
</comment>
<reference evidence="1" key="2">
    <citation type="journal article" date="2023" name="IMA Fungus">
        <title>Comparative genomic study of the Penicillium genus elucidates a diverse pangenome and 15 lateral gene transfer events.</title>
        <authorList>
            <person name="Petersen C."/>
            <person name="Sorensen T."/>
            <person name="Nielsen M.R."/>
            <person name="Sondergaard T.E."/>
            <person name="Sorensen J.L."/>
            <person name="Fitzpatrick D.A."/>
            <person name="Frisvad J.C."/>
            <person name="Nielsen K.L."/>
        </authorList>
    </citation>
    <scope>NUCLEOTIDE SEQUENCE</scope>
    <source>
        <strain evidence="1">IBT 29495</strain>
    </source>
</reference>
<protein>
    <submittedName>
        <fullName evidence="1">Uncharacterized protein</fullName>
    </submittedName>
</protein>
<evidence type="ECO:0000313" key="2">
    <source>
        <dbReference type="Proteomes" id="UP001149954"/>
    </source>
</evidence>
<proteinExistence type="predicted"/>